<gene>
    <name evidence="3" type="ORF">GCM10022214_04790</name>
</gene>
<feature type="region of interest" description="Disordered" evidence="1">
    <location>
        <begin position="77"/>
        <end position="106"/>
    </location>
</feature>
<proteinExistence type="predicted"/>
<evidence type="ECO:0008006" key="5">
    <source>
        <dbReference type="Google" id="ProtNLM"/>
    </source>
</evidence>
<evidence type="ECO:0000256" key="2">
    <source>
        <dbReference type="SAM" id="Phobius"/>
    </source>
</evidence>
<dbReference type="InterPro" id="IPR008993">
    <property type="entry name" value="TIMP-like_OB-fold"/>
</dbReference>
<organism evidence="3 4">
    <name type="scientific">Actinomadura miaoliensis</name>
    <dbReference type="NCBI Taxonomy" id="430685"/>
    <lineage>
        <taxon>Bacteria</taxon>
        <taxon>Bacillati</taxon>
        <taxon>Actinomycetota</taxon>
        <taxon>Actinomycetes</taxon>
        <taxon>Streptosporangiales</taxon>
        <taxon>Thermomonosporaceae</taxon>
        <taxon>Actinomadura</taxon>
    </lineage>
</organism>
<dbReference type="SUPFAM" id="SSF50242">
    <property type="entry name" value="TIMP-like"/>
    <property type="match status" value="1"/>
</dbReference>
<evidence type="ECO:0000313" key="4">
    <source>
        <dbReference type="Proteomes" id="UP001500683"/>
    </source>
</evidence>
<sequence length="135" mass="14344">MVFTGRLVDRVRPLRLFNGSDDPVTLVFDVEAVNKGEAARRQSVVTASSEGSCGIDAQKGRKYLVFADRVDGRLRSDLCGGTRQAGKPLAVPSAPGRPPTPGEDVEDSDDLALLFAVGAAIVGGLVVALLRLRRR</sequence>
<keyword evidence="2" id="KW-0472">Membrane</keyword>
<dbReference type="Gene3D" id="2.40.50.120">
    <property type="match status" value="1"/>
</dbReference>
<evidence type="ECO:0000313" key="3">
    <source>
        <dbReference type="EMBL" id="GAA4056272.1"/>
    </source>
</evidence>
<evidence type="ECO:0000256" key="1">
    <source>
        <dbReference type="SAM" id="MobiDB-lite"/>
    </source>
</evidence>
<protein>
    <recommendedName>
        <fullName evidence="5">Gram-positive cocci surface proteins LPxTG domain-containing protein</fullName>
    </recommendedName>
</protein>
<comment type="caution">
    <text evidence="3">The sequence shown here is derived from an EMBL/GenBank/DDBJ whole genome shotgun (WGS) entry which is preliminary data.</text>
</comment>
<dbReference type="EMBL" id="BAAAZG010000001">
    <property type="protein sequence ID" value="GAA4056272.1"/>
    <property type="molecule type" value="Genomic_DNA"/>
</dbReference>
<dbReference type="Proteomes" id="UP001500683">
    <property type="component" value="Unassembled WGS sequence"/>
</dbReference>
<keyword evidence="2" id="KW-0812">Transmembrane</keyword>
<accession>A0ABP7UZH8</accession>
<reference evidence="4" key="1">
    <citation type="journal article" date="2019" name="Int. J. Syst. Evol. Microbiol.">
        <title>The Global Catalogue of Microorganisms (GCM) 10K type strain sequencing project: providing services to taxonomists for standard genome sequencing and annotation.</title>
        <authorList>
            <consortium name="The Broad Institute Genomics Platform"/>
            <consortium name="The Broad Institute Genome Sequencing Center for Infectious Disease"/>
            <person name="Wu L."/>
            <person name="Ma J."/>
        </authorList>
    </citation>
    <scope>NUCLEOTIDE SEQUENCE [LARGE SCALE GENOMIC DNA]</scope>
    <source>
        <strain evidence="4">JCM 16702</strain>
    </source>
</reference>
<keyword evidence="4" id="KW-1185">Reference proteome</keyword>
<keyword evidence="2" id="KW-1133">Transmembrane helix</keyword>
<name>A0ABP7UZH8_9ACTN</name>
<feature type="transmembrane region" description="Helical" evidence="2">
    <location>
        <begin position="111"/>
        <end position="132"/>
    </location>
</feature>